<sequence>YEEDGLGGYVCDDCAYEPQNYAAKLRAQAEDLENEAQGLAAWLRSLADSGIEPPDADYRLELESLIAVGDSKETEKLNAAEQEKDLPAENLKGKKFLGLTWDEDGKKLVLLFEGDRILWIAPARKEEEDEALVVDTDAALILGEGPRGDELIDHTKGYFGPAPGTALHKWS</sequence>
<dbReference type="EMBL" id="BARV01022602">
    <property type="protein sequence ID" value="GAI21902.1"/>
    <property type="molecule type" value="Genomic_DNA"/>
</dbReference>
<comment type="caution">
    <text evidence="1">The sequence shown here is derived from an EMBL/GenBank/DDBJ whole genome shotgun (WGS) entry which is preliminary data.</text>
</comment>
<name>X1LRA1_9ZZZZ</name>
<reference evidence="1" key="1">
    <citation type="journal article" date="2014" name="Front. Microbiol.">
        <title>High frequency of phylogenetically diverse reductive dehalogenase-homologous genes in deep subseafloor sedimentary metagenomes.</title>
        <authorList>
            <person name="Kawai M."/>
            <person name="Futagami T."/>
            <person name="Toyoda A."/>
            <person name="Takaki Y."/>
            <person name="Nishi S."/>
            <person name="Hori S."/>
            <person name="Arai W."/>
            <person name="Tsubouchi T."/>
            <person name="Morono Y."/>
            <person name="Uchiyama I."/>
            <person name="Ito T."/>
            <person name="Fujiyama A."/>
            <person name="Inagaki F."/>
            <person name="Takami H."/>
        </authorList>
    </citation>
    <scope>NUCLEOTIDE SEQUENCE</scope>
    <source>
        <strain evidence="1">Expedition CK06-06</strain>
    </source>
</reference>
<dbReference type="AlphaFoldDB" id="X1LRA1"/>
<evidence type="ECO:0000313" key="1">
    <source>
        <dbReference type="EMBL" id="GAI21902.1"/>
    </source>
</evidence>
<organism evidence="1">
    <name type="scientific">marine sediment metagenome</name>
    <dbReference type="NCBI Taxonomy" id="412755"/>
    <lineage>
        <taxon>unclassified sequences</taxon>
        <taxon>metagenomes</taxon>
        <taxon>ecological metagenomes</taxon>
    </lineage>
</organism>
<accession>X1LRA1</accession>
<proteinExistence type="predicted"/>
<protein>
    <submittedName>
        <fullName evidence="1">Uncharacterized protein</fullName>
    </submittedName>
</protein>
<feature type="non-terminal residue" evidence="1">
    <location>
        <position position="1"/>
    </location>
</feature>
<gene>
    <name evidence="1" type="ORF">S06H3_37232</name>
</gene>